<dbReference type="InterPro" id="IPR013783">
    <property type="entry name" value="Ig-like_fold"/>
</dbReference>
<dbReference type="InterPro" id="IPR036179">
    <property type="entry name" value="Ig-like_dom_sf"/>
</dbReference>
<dbReference type="GO" id="GO:0098609">
    <property type="term" value="P:cell-cell adhesion"/>
    <property type="evidence" value="ECO:0007669"/>
    <property type="project" value="TreeGrafter"/>
</dbReference>
<comment type="subcellular location">
    <subcellularLocation>
        <location evidence="1">Membrane</location>
        <topology evidence="1">Single-pass type I membrane protein</topology>
    </subcellularLocation>
</comment>
<dbReference type="GO" id="GO:0005911">
    <property type="term" value="C:cell-cell junction"/>
    <property type="evidence" value="ECO:0007669"/>
    <property type="project" value="TreeGrafter"/>
</dbReference>
<keyword evidence="5" id="KW-0393">Immunoglobulin domain</keyword>
<organism evidence="7 8">
    <name type="scientific">Mytilus coruscus</name>
    <name type="common">Sea mussel</name>
    <dbReference type="NCBI Taxonomy" id="42192"/>
    <lineage>
        <taxon>Eukaryota</taxon>
        <taxon>Metazoa</taxon>
        <taxon>Spiralia</taxon>
        <taxon>Lophotrochozoa</taxon>
        <taxon>Mollusca</taxon>
        <taxon>Bivalvia</taxon>
        <taxon>Autobranchia</taxon>
        <taxon>Pteriomorphia</taxon>
        <taxon>Mytilida</taxon>
        <taxon>Mytiloidea</taxon>
        <taxon>Mytilidae</taxon>
        <taxon>Mytilinae</taxon>
        <taxon>Mytilus</taxon>
    </lineage>
</organism>
<dbReference type="PROSITE" id="PS50835">
    <property type="entry name" value="IG_LIKE"/>
    <property type="match status" value="1"/>
</dbReference>
<evidence type="ECO:0000256" key="5">
    <source>
        <dbReference type="ARBA" id="ARBA00023319"/>
    </source>
</evidence>
<dbReference type="AlphaFoldDB" id="A0A6J8F0F1"/>
<evidence type="ECO:0000256" key="3">
    <source>
        <dbReference type="ARBA" id="ARBA00023157"/>
    </source>
</evidence>
<dbReference type="PANTHER" id="PTHR11640:SF164">
    <property type="entry name" value="MAM DOMAIN-CONTAINING GLYCOSYLPHOSPHATIDYLINOSITOL ANCHOR PROTEIN 1"/>
    <property type="match status" value="1"/>
</dbReference>
<name>A0A6J8F0F1_MYTCO</name>
<keyword evidence="8" id="KW-1185">Reference proteome</keyword>
<dbReference type="PANTHER" id="PTHR11640">
    <property type="entry name" value="NEPHRIN"/>
    <property type="match status" value="1"/>
</dbReference>
<keyword evidence="3" id="KW-1015">Disulfide bond</keyword>
<dbReference type="SUPFAM" id="SSF48726">
    <property type="entry name" value="Immunoglobulin"/>
    <property type="match status" value="1"/>
</dbReference>
<dbReference type="Gene3D" id="2.60.40.10">
    <property type="entry name" value="Immunoglobulins"/>
    <property type="match status" value="2"/>
</dbReference>
<gene>
    <name evidence="7" type="ORF">MCOR_57104</name>
</gene>
<dbReference type="SMART" id="SM00409">
    <property type="entry name" value="IG"/>
    <property type="match status" value="1"/>
</dbReference>
<evidence type="ECO:0000259" key="6">
    <source>
        <dbReference type="PROSITE" id="PS50835"/>
    </source>
</evidence>
<dbReference type="GO" id="GO:0050839">
    <property type="term" value="F:cell adhesion molecule binding"/>
    <property type="evidence" value="ECO:0007669"/>
    <property type="project" value="TreeGrafter"/>
</dbReference>
<sequence length="214" mass="24449">MFYVVAAKPDVELVFNCVPESDMCIIRCYVTDMPLHATIHLSKTSSKNGIVYAPPKIITVKEDYHQYLVESGRDVRLQCSVDGIPEPKVTWKKTGDVDFLSLGPVLHFPSITREDQGEYISLCYSDPLVIWWKVTENGRERLAGKSIFLYRFYSYSEPIRNEENFYPDEGMKLNGLSISDITSTDLGTYVVTAENYLGTAELTFTMQRKKLNIF</sequence>
<keyword evidence="4" id="KW-0325">Glycoprotein</keyword>
<evidence type="ECO:0000256" key="4">
    <source>
        <dbReference type="ARBA" id="ARBA00023180"/>
    </source>
</evidence>
<feature type="domain" description="Ig-like" evidence="6">
    <location>
        <begin position="55"/>
        <end position="203"/>
    </location>
</feature>
<accession>A0A6J8F0F1</accession>
<evidence type="ECO:0000256" key="1">
    <source>
        <dbReference type="ARBA" id="ARBA00004479"/>
    </source>
</evidence>
<dbReference type="GO" id="GO:0005886">
    <property type="term" value="C:plasma membrane"/>
    <property type="evidence" value="ECO:0007669"/>
    <property type="project" value="TreeGrafter"/>
</dbReference>
<keyword evidence="2" id="KW-0472">Membrane</keyword>
<dbReference type="Proteomes" id="UP000507470">
    <property type="component" value="Unassembled WGS sequence"/>
</dbReference>
<evidence type="ECO:0000313" key="7">
    <source>
        <dbReference type="EMBL" id="CAC5425265.1"/>
    </source>
</evidence>
<dbReference type="InterPro" id="IPR003599">
    <property type="entry name" value="Ig_sub"/>
</dbReference>
<dbReference type="InterPro" id="IPR007110">
    <property type="entry name" value="Ig-like_dom"/>
</dbReference>
<reference evidence="7 8" key="1">
    <citation type="submission" date="2020-06" db="EMBL/GenBank/DDBJ databases">
        <authorList>
            <person name="Li R."/>
            <person name="Bekaert M."/>
        </authorList>
    </citation>
    <scope>NUCLEOTIDE SEQUENCE [LARGE SCALE GENOMIC DNA]</scope>
    <source>
        <strain evidence="8">wild</strain>
    </source>
</reference>
<evidence type="ECO:0000313" key="8">
    <source>
        <dbReference type="Proteomes" id="UP000507470"/>
    </source>
</evidence>
<protein>
    <recommendedName>
        <fullName evidence="6">Ig-like domain-containing protein</fullName>
    </recommendedName>
</protein>
<dbReference type="OrthoDB" id="10012075at2759"/>
<proteinExistence type="predicted"/>
<evidence type="ECO:0000256" key="2">
    <source>
        <dbReference type="ARBA" id="ARBA00023136"/>
    </source>
</evidence>
<dbReference type="EMBL" id="CACVKT020010231">
    <property type="protein sequence ID" value="CAC5425265.1"/>
    <property type="molecule type" value="Genomic_DNA"/>
</dbReference>
<dbReference type="Pfam" id="PF13927">
    <property type="entry name" value="Ig_3"/>
    <property type="match status" value="1"/>
</dbReference>
<dbReference type="InterPro" id="IPR051275">
    <property type="entry name" value="Cell_adhesion_signaling"/>
</dbReference>